<protein>
    <recommendedName>
        <fullName evidence="4">VanZ like family protein</fullName>
    </recommendedName>
</protein>
<name>A0A1M7RHE3_9ACTN</name>
<dbReference type="AlphaFoldDB" id="A0A1M7RHE3"/>
<dbReference type="RefSeq" id="WP_218617904.1">
    <property type="nucleotide sequence ID" value="NZ_FRCS01000012.1"/>
</dbReference>
<dbReference type="EMBL" id="FRCS01000012">
    <property type="protein sequence ID" value="SHN45674.1"/>
    <property type="molecule type" value="Genomic_DNA"/>
</dbReference>
<feature type="transmembrane region" description="Helical" evidence="1">
    <location>
        <begin position="46"/>
        <end position="63"/>
    </location>
</feature>
<gene>
    <name evidence="2" type="ORF">SAMN05443668_112200</name>
</gene>
<evidence type="ECO:0000256" key="1">
    <source>
        <dbReference type="SAM" id="Phobius"/>
    </source>
</evidence>
<proteinExistence type="predicted"/>
<accession>A0A1M7RHE3</accession>
<reference evidence="2 3" key="1">
    <citation type="submission" date="2016-11" db="EMBL/GenBank/DDBJ databases">
        <authorList>
            <person name="Jaros S."/>
            <person name="Januszkiewicz K."/>
            <person name="Wedrychowicz H."/>
        </authorList>
    </citation>
    <scope>NUCLEOTIDE SEQUENCE [LARGE SCALE GENOMIC DNA]</scope>
    <source>
        <strain evidence="2 3">DSM 46144</strain>
    </source>
</reference>
<keyword evidence="1" id="KW-1133">Transmembrane helix</keyword>
<evidence type="ECO:0000313" key="3">
    <source>
        <dbReference type="Proteomes" id="UP000184440"/>
    </source>
</evidence>
<dbReference type="Proteomes" id="UP000184440">
    <property type="component" value="Unassembled WGS sequence"/>
</dbReference>
<keyword evidence="3" id="KW-1185">Reference proteome</keyword>
<keyword evidence="1" id="KW-0812">Transmembrane</keyword>
<evidence type="ECO:0008006" key="4">
    <source>
        <dbReference type="Google" id="ProtNLM"/>
    </source>
</evidence>
<sequence>MFRKEMLGKAEKARRSGQASFVVVIVISLFVLFLPNDDVPSGFPPGTDKLVHGALFAALALTGSRAGVRAAWLLPTLALYAVVSEVVQAAPALNRSASPWDALADVIGIALGWLLARRLAR</sequence>
<dbReference type="STRING" id="134849.SAMN05443668_112200"/>
<feature type="transmembrane region" description="Helical" evidence="1">
    <location>
        <begin position="16"/>
        <end position="34"/>
    </location>
</feature>
<keyword evidence="1" id="KW-0472">Membrane</keyword>
<organism evidence="2 3">
    <name type="scientific">Cryptosporangium aurantiacum</name>
    <dbReference type="NCBI Taxonomy" id="134849"/>
    <lineage>
        <taxon>Bacteria</taxon>
        <taxon>Bacillati</taxon>
        <taxon>Actinomycetota</taxon>
        <taxon>Actinomycetes</taxon>
        <taxon>Cryptosporangiales</taxon>
        <taxon>Cryptosporangiaceae</taxon>
        <taxon>Cryptosporangium</taxon>
    </lineage>
</organism>
<evidence type="ECO:0000313" key="2">
    <source>
        <dbReference type="EMBL" id="SHN45674.1"/>
    </source>
</evidence>